<dbReference type="SUPFAM" id="SSF51011">
    <property type="entry name" value="Glycosyl hydrolase domain"/>
    <property type="match status" value="1"/>
</dbReference>
<accession>A0A1E3Q8L0</accession>
<name>A0A1E3Q8L0_LIPST</name>
<dbReference type="EMBL" id="KV454294">
    <property type="protein sequence ID" value="ODQ73327.1"/>
    <property type="molecule type" value="Genomic_DNA"/>
</dbReference>
<dbReference type="Gene3D" id="3.20.20.80">
    <property type="entry name" value="Glycosidases"/>
    <property type="match status" value="1"/>
</dbReference>
<dbReference type="PANTHER" id="PTHR22762:SF89">
    <property type="entry name" value="ALPHA-XYLOSIDASE"/>
    <property type="match status" value="1"/>
</dbReference>
<evidence type="ECO:0000313" key="6">
    <source>
        <dbReference type="Proteomes" id="UP000094385"/>
    </source>
</evidence>
<reference evidence="5 6" key="1">
    <citation type="journal article" date="2016" name="Proc. Natl. Acad. Sci. U.S.A.">
        <title>Comparative genomics of biotechnologically important yeasts.</title>
        <authorList>
            <person name="Riley R."/>
            <person name="Haridas S."/>
            <person name="Wolfe K.H."/>
            <person name="Lopes M.R."/>
            <person name="Hittinger C.T."/>
            <person name="Goeker M."/>
            <person name="Salamov A.A."/>
            <person name="Wisecaver J.H."/>
            <person name="Long T.M."/>
            <person name="Calvey C.H."/>
            <person name="Aerts A.L."/>
            <person name="Barry K.W."/>
            <person name="Choi C."/>
            <person name="Clum A."/>
            <person name="Coughlan A.Y."/>
            <person name="Deshpande S."/>
            <person name="Douglass A.P."/>
            <person name="Hanson S.J."/>
            <person name="Klenk H.-P."/>
            <person name="LaButti K.M."/>
            <person name="Lapidus A."/>
            <person name="Lindquist E.A."/>
            <person name="Lipzen A.M."/>
            <person name="Meier-Kolthoff J.P."/>
            <person name="Ohm R.A."/>
            <person name="Otillar R.P."/>
            <person name="Pangilinan J.L."/>
            <person name="Peng Y."/>
            <person name="Rokas A."/>
            <person name="Rosa C.A."/>
            <person name="Scheuner C."/>
            <person name="Sibirny A.A."/>
            <person name="Slot J.C."/>
            <person name="Stielow J.B."/>
            <person name="Sun H."/>
            <person name="Kurtzman C.P."/>
            <person name="Blackwell M."/>
            <person name="Grigoriev I.V."/>
            <person name="Jeffries T.W."/>
        </authorList>
    </citation>
    <scope>NUCLEOTIDE SEQUENCE [LARGE SCALE GENOMIC DNA]</scope>
    <source>
        <strain evidence="5 6">NRRL Y-11557</strain>
    </source>
</reference>
<dbReference type="Gene3D" id="2.60.40.1180">
    <property type="entry name" value="Golgi alpha-mannosidase II"/>
    <property type="match status" value="2"/>
</dbReference>
<dbReference type="OrthoDB" id="1334205at2759"/>
<dbReference type="GO" id="GO:0006491">
    <property type="term" value="P:N-glycan processing"/>
    <property type="evidence" value="ECO:0007669"/>
    <property type="project" value="TreeGrafter"/>
</dbReference>
<evidence type="ECO:0000259" key="4">
    <source>
        <dbReference type="Pfam" id="PF21365"/>
    </source>
</evidence>
<dbReference type="InterPro" id="IPR048395">
    <property type="entry name" value="Glyco_hydro_31_C"/>
</dbReference>
<keyword evidence="6" id="KW-1185">Reference proteome</keyword>
<dbReference type="STRING" id="675824.A0A1E3Q8L0"/>
<dbReference type="GO" id="GO:0005975">
    <property type="term" value="P:carbohydrate metabolic process"/>
    <property type="evidence" value="ECO:0007669"/>
    <property type="project" value="InterPro"/>
</dbReference>
<dbReference type="Proteomes" id="UP000094385">
    <property type="component" value="Unassembled WGS sequence"/>
</dbReference>
<dbReference type="AlphaFoldDB" id="A0A1E3Q8L0"/>
<dbReference type="SUPFAM" id="SSF51445">
    <property type="entry name" value="(Trans)glycosidases"/>
    <property type="match status" value="1"/>
</dbReference>
<dbReference type="GO" id="GO:0090599">
    <property type="term" value="F:alpha-glucosidase activity"/>
    <property type="evidence" value="ECO:0007669"/>
    <property type="project" value="TreeGrafter"/>
</dbReference>
<evidence type="ECO:0000256" key="1">
    <source>
        <dbReference type="ARBA" id="ARBA00007806"/>
    </source>
</evidence>
<dbReference type="Pfam" id="PF21365">
    <property type="entry name" value="Glyco_hydro_31_3rd"/>
    <property type="match status" value="1"/>
</dbReference>
<keyword evidence="2" id="KW-0326">Glycosidase</keyword>
<dbReference type="InterPro" id="IPR013780">
    <property type="entry name" value="Glyco_hydro_b"/>
</dbReference>
<feature type="domain" description="Glycosyl hydrolase family 31 C-terminal" evidence="4">
    <location>
        <begin position="512"/>
        <end position="603"/>
    </location>
</feature>
<dbReference type="InterPro" id="IPR017853">
    <property type="entry name" value="GH"/>
</dbReference>
<sequence>MHHKNFTISPIANPAAVVGGQGCHYRFSVLADGLVRYEWAADGVFEDRASTFAIRREQPVPNFRVIDRGYELDIITDRVHIVYDKKRFSASGLSAHVRGNITEWDSVWRYGTEPLDLEHRNDLYGTARTLDLADGRIPLGPSVISRRGFAVIDDSSTMLFESDGWVATRPSGDRVDGYLFAYGHDYRAAIRAFYAISGNQPLLPRWAFGNWWSRYYPYKSEEYLALMDRFRAEGVPLSVAVVDMDWHIVDIDPAHGSGWTGYSWNLQLFPDPTAFLAGLHDRGLKTTLNVHPADGVRSFEDGYQEIAQALGRDVSSGDPIAFDVTDREFLKVYFDVLHRRLEVQGVDFWWIDWQQGQYSRTPGIDPLWMLNHFHFLDNARDGRRPLTFSRFAGPGSHRYPVGFSGDTVVTWASLHFQPEFTATASNIGYGWWSHDIGGHIYGGKDDELATRWVQLGVFSPILRLHSSNNPFNTKEPWSFGSEACANMNEALRLRHRLMPYIYTMNVRAACEGEPLVQPIYWDHPKRNEAYDNRNEFLFGSQLIVAPITAPRDPQTKLGRVLAWLPPGRYVDVFTGTVYDGDRHIWLHRLLNGVPVLAAEGAIVPLDAAREPRNGGYNPGAIETIIVVGADGKFELVEDDGTGVVVDDVQLSRTPITFAQRSGIIRIGPTSPVLPLAPATREWKLRFPALPKPRGVRVLIDGAEHAAVATDTDSYGTVVQLGAIPVGAELIVDIGKHPKLVPTDAAARIYPIVDDAQIGFELKLKIWNMVTSNMPLTARIGQLHTLGLDSVLLDAILEYLVATHDG</sequence>
<dbReference type="PROSITE" id="PS51257">
    <property type="entry name" value="PROKAR_LIPOPROTEIN"/>
    <property type="match status" value="1"/>
</dbReference>
<keyword evidence="2" id="KW-0378">Hydrolase</keyword>
<dbReference type="Pfam" id="PF01055">
    <property type="entry name" value="Glyco_hydro_31_2nd"/>
    <property type="match status" value="1"/>
</dbReference>
<protein>
    <submittedName>
        <fullName evidence="5">Uncharacterized protein</fullName>
    </submittedName>
</protein>
<gene>
    <name evidence="5" type="ORF">LIPSTDRAFT_3651</name>
</gene>
<dbReference type="PANTHER" id="PTHR22762">
    <property type="entry name" value="ALPHA-GLUCOSIDASE"/>
    <property type="match status" value="1"/>
</dbReference>
<feature type="domain" description="Glycoside hydrolase family 31 TIM barrel" evidence="3">
    <location>
        <begin position="201"/>
        <end position="504"/>
    </location>
</feature>
<dbReference type="InterPro" id="IPR000322">
    <property type="entry name" value="Glyco_hydro_31_TIM"/>
</dbReference>
<evidence type="ECO:0000313" key="5">
    <source>
        <dbReference type="EMBL" id="ODQ73327.1"/>
    </source>
</evidence>
<comment type="similarity">
    <text evidence="1 2">Belongs to the glycosyl hydrolase 31 family.</text>
</comment>
<proteinExistence type="inferred from homology"/>
<evidence type="ECO:0000259" key="3">
    <source>
        <dbReference type="Pfam" id="PF01055"/>
    </source>
</evidence>
<evidence type="ECO:0000256" key="2">
    <source>
        <dbReference type="RuleBase" id="RU361185"/>
    </source>
</evidence>
<organism evidence="5 6">
    <name type="scientific">Lipomyces starkeyi NRRL Y-11557</name>
    <dbReference type="NCBI Taxonomy" id="675824"/>
    <lineage>
        <taxon>Eukaryota</taxon>
        <taxon>Fungi</taxon>
        <taxon>Dikarya</taxon>
        <taxon>Ascomycota</taxon>
        <taxon>Saccharomycotina</taxon>
        <taxon>Lipomycetes</taxon>
        <taxon>Lipomycetales</taxon>
        <taxon>Lipomycetaceae</taxon>
        <taxon>Lipomyces</taxon>
    </lineage>
</organism>
<dbReference type="CDD" id="cd06595">
    <property type="entry name" value="GH31_u1"/>
    <property type="match status" value="1"/>
</dbReference>